<dbReference type="EMBL" id="AK118378">
    <property type="protein sequence ID" value="BAC42990.1"/>
    <property type="molecule type" value="mRNA"/>
</dbReference>
<accession>Q8GX83</accession>
<proteinExistence type="evidence at transcript level"/>
<organism evidence="1">
    <name type="scientific">Arabidopsis thaliana</name>
    <name type="common">Mouse-ear cress</name>
    <dbReference type="NCBI Taxonomy" id="3702"/>
    <lineage>
        <taxon>Eukaryota</taxon>
        <taxon>Viridiplantae</taxon>
        <taxon>Streptophyta</taxon>
        <taxon>Embryophyta</taxon>
        <taxon>Tracheophyta</taxon>
        <taxon>Spermatophyta</taxon>
        <taxon>Magnoliopsida</taxon>
        <taxon>eudicotyledons</taxon>
        <taxon>Gunneridae</taxon>
        <taxon>Pentapetalae</taxon>
        <taxon>rosids</taxon>
        <taxon>malvids</taxon>
        <taxon>Brassicales</taxon>
        <taxon>Brassicaceae</taxon>
        <taxon>Camelineae</taxon>
        <taxon>Arabidopsis</taxon>
    </lineage>
</organism>
<protein>
    <submittedName>
        <fullName evidence="1">Uncharacterized protein</fullName>
    </submittedName>
</protein>
<sequence>MDPMSFDGDNLSNHDDFDFGFDFFSGSESVDGGVAKSIDDDEDGDTILRFSLGSFFFVCCFTGERILLSLMFPESEKSPLPLETSSA</sequence>
<dbReference type="AlphaFoldDB" id="Q8GX83"/>
<reference evidence="1" key="1">
    <citation type="submission" date="2002-11" db="EMBL/GenBank/DDBJ databases">
        <title>Arabidopsis thaliana full-length cDNA.</title>
        <authorList>
            <person name="Seki M."/>
            <person name="Iida K."/>
            <person name="Satou M."/>
            <person name="Sakurai T."/>
            <person name="Akiyama K."/>
            <person name="Ishida J."/>
            <person name="Nakajima M."/>
            <person name="Enju A."/>
            <person name="Kamiya A."/>
            <person name="Narusaka M."/>
            <person name="Carninci P."/>
            <person name="Kawai J."/>
            <person name="Hayashizaki Y."/>
            <person name="Shinozaki K."/>
        </authorList>
    </citation>
    <scope>NUCLEOTIDE SEQUENCE</scope>
</reference>
<name>Q8GX83_ARATH</name>
<evidence type="ECO:0000313" key="1">
    <source>
        <dbReference type="EMBL" id="BAC42990.1"/>
    </source>
</evidence>